<evidence type="ECO:0000259" key="13">
    <source>
        <dbReference type="PROSITE" id="PS50021"/>
    </source>
</evidence>
<dbReference type="PROSITE" id="PS50096">
    <property type="entry name" value="IQ"/>
    <property type="match status" value="46"/>
</dbReference>
<evidence type="ECO:0000256" key="4">
    <source>
        <dbReference type="ARBA" id="ARBA00022553"/>
    </source>
</evidence>
<dbReference type="GO" id="GO:0000278">
    <property type="term" value="P:mitotic cell cycle"/>
    <property type="evidence" value="ECO:0007669"/>
    <property type="project" value="TreeGrafter"/>
</dbReference>
<name>A0A8B7YMX4_ACAPL</name>
<dbReference type="CDD" id="cd21224">
    <property type="entry name" value="CH_ASPM_rpt2"/>
    <property type="match status" value="1"/>
</dbReference>
<evidence type="ECO:0000256" key="2">
    <source>
        <dbReference type="ARBA" id="ARBA00004496"/>
    </source>
</evidence>
<dbReference type="Pfam" id="PF15780">
    <property type="entry name" value="ASH"/>
    <property type="match status" value="1"/>
</dbReference>
<dbReference type="SMART" id="SM00033">
    <property type="entry name" value="CH"/>
    <property type="match status" value="1"/>
</dbReference>
<organism evidence="14 15">
    <name type="scientific">Acanthaster planci</name>
    <name type="common">Crown-of-thorns starfish</name>
    <dbReference type="NCBI Taxonomy" id="133434"/>
    <lineage>
        <taxon>Eukaryota</taxon>
        <taxon>Metazoa</taxon>
        <taxon>Echinodermata</taxon>
        <taxon>Eleutherozoa</taxon>
        <taxon>Asterozoa</taxon>
        <taxon>Asteroidea</taxon>
        <taxon>Valvatacea</taxon>
        <taxon>Valvatida</taxon>
        <taxon>Acanthasteridae</taxon>
        <taxon>Acanthaster</taxon>
    </lineage>
</organism>
<protein>
    <submittedName>
        <fullName evidence="15 16">Abnormal spindle-like microcephaly-associated protein homolog</fullName>
    </submittedName>
</protein>
<feature type="region of interest" description="Disordered" evidence="12">
    <location>
        <begin position="1"/>
        <end position="49"/>
    </location>
</feature>
<evidence type="ECO:0000313" key="15">
    <source>
        <dbReference type="RefSeq" id="XP_022094618.1"/>
    </source>
</evidence>
<reference evidence="15 16" key="1">
    <citation type="submission" date="2025-04" db="UniProtKB">
        <authorList>
            <consortium name="RefSeq"/>
        </authorList>
    </citation>
    <scope>IDENTIFICATION</scope>
</reference>
<dbReference type="FunFam" id="1.20.5.190:FF:000008">
    <property type="entry name" value="Abnormal spindle-like microcephaly-associated protein homolog"/>
    <property type="match status" value="3"/>
</dbReference>
<dbReference type="GO" id="GO:0005516">
    <property type="term" value="F:calmodulin binding"/>
    <property type="evidence" value="ECO:0007669"/>
    <property type="project" value="UniProtKB-KW"/>
</dbReference>
<keyword evidence="4" id="KW-0597">Phosphoprotein</keyword>
<keyword evidence="14" id="KW-1185">Reference proteome</keyword>
<evidence type="ECO:0000256" key="11">
    <source>
        <dbReference type="ARBA" id="ARBA00023306"/>
    </source>
</evidence>
<dbReference type="InterPro" id="IPR027417">
    <property type="entry name" value="P-loop_NTPase"/>
</dbReference>
<dbReference type="FunFam" id="1.10.418.10:FF:000051">
    <property type="entry name" value="Abnormal spindle-like microcephaly-associated protein homolog"/>
    <property type="match status" value="1"/>
</dbReference>
<dbReference type="GO" id="GO:0000922">
    <property type="term" value="C:spindle pole"/>
    <property type="evidence" value="ECO:0007669"/>
    <property type="project" value="TreeGrafter"/>
</dbReference>
<keyword evidence="10" id="KW-0539">Nucleus</keyword>
<keyword evidence="3" id="KW-0963">Cytoplasm</keyword>
<evidence type="ECO:0000256" key="7">
    <source>
        <dbReference type="ARBA" id="ARBA00022776"/>
    </source>
</evidence>
<dbReference type="SUPFAM" id="SSF48371">
    <property type="entry name" value="ARM repeat"/>
    <property type="match status" value="1"/>
</dbReference>
<dbReference type="RefSeq" id="XP_022094619.1">
    <property type="nucleotide sequence ID" value="XM_022238927.1"/>
</dbReference>
<dbReference type="SUPFAM" id="SSF52540">
    <property type="entry name" value="P-loop containing nucleoside triphosphate hydrolases"/>
    <property type="match status" value="15"/>
</dbReference>
<dbReference type="RefSeq" id="XP_022094620.1">
    <property type="nucleotide sequence ID" value="XM_022238928.1"/>
</dbReference>
<keyword evidence="8" id="KW-0112">Calmodulin-binding</keyword>
<dbReference type="Pfam" id="PF00307">
    <property type="entry name" value="CH"/>
    <property type="match status" value="1"/>
</dbReference>
<dbReference type="InterPro" id="IPR051185">
    <property type="entry name" value="ASPM"/>
</dbReference>
<dbReference type="SMART" id="SM00015">
    <property type="entry name" value="IQ"/>
    <property type="match status" value="66"/>
</dbReference>
<dbReference type="RefSeq" id="XP_022094618.1">
    <property type="nucleotide sequence ID" value="XM_022238926.1"/>
</dbReference>
<dbReference type="CDD" id="cd21223">
    <property type="entry name" value="CH_ASPM_rpt1"/>
    <property type="match status" value="1"/>
</dbReference>
<dbReference type="PROSITE" id="PS50021">
    <property type="entry name" value="CH"/>
    <property type="match status" value="2"/>
</dbReference>
<dbReference type="GeneID" id="110981389"/>
<dbReference type="PANTHER" id="PTHR22706:SF1">
    <property type="entry name" value="ASSEMBLY FACTOR FOR SPINDLE MICROTUBULES"/>
    <property type="match status" value="1"/>
</dbReference>
<feature type="compositionally biased region" description="Polar residues" evidence="12">
    <location>
        <begin position="1139"/>
        <end position="1149"/>
    </location>
</feature>
<proteinExistence type="predicted"/>
<keyword evidence="11" id="KW-0131">Cell cycle</keyword>
<dbReference type="GO" id="GO:0007051">
    <property type="term" value="P:spindle organization"/>
    <property type="evidence" value="ECO:0007669"/>
    <property type="project" value="UniProtKB-ARBA"/>
</dbReference>
<evidence type="ECO:0000256" key="9">
    <source>
        <dbReference type="ARBA" id="ARBA00023054"/>
    </source>
</evidence>
<evidence type="ECO:0000256" key="12">
    <source>
        <dbReference type="SAM" id="MobiDB-lite"/>
    </source>
</evidence>
<gene>
    <name evidence="15 16 17" type="primary">LOC110981389</name>
</gene>
<evidence type="ECO:0000256" key="8">
    <source>
        <dbReference type="ARBA" id="ARBA00022860"/>
    </source>
</evidence>
<dbReference type="CTD" id="259266"/>
<feature type="region of interest" description="Disordered" evidence="12">
    <location>
        <begin position="157"/>
        <end position="176"/>
    </location>
</feature>
<comment type="subcellular location">
    <subcellularLocation>
        <location evidence="2">Cytoplasm</location>
    </subcellularLocation>
    <subcellularLocation>
        <location evidence="1">Nucleus</location>
    </subcellularLocation>
</comment>
<dbReference type="PANTHER" id="PTHR22706">
    <property type="entry name" value="ASSEMBLY FACTOR FOR SPINDLE MICROTUBULES"/>
    <property type="match status" value="1"/>
</dbReference>
<keyword evidence="9" id="KW-0175">Coiled coil</keyword>
<evidence type="ECO:0000256" key="1">
    <source>
        <dbReference type="ARBA" id="ARBA00004123"/>
    </source>
</evidence>
<dbReference type="InterPro" id="IPR001715">
    <property type="entry name" value="CH_dom"/>
</dbReference>
<dbReference type="OrthoDB" id="2148418at2759"/>
<feature type="compositionally biased region" description="Polar residues" evidence="12">
    <location>
        <begin position="490"/>
        <end position="503"/>
    </location>
</feature>
<evidence type="ECO:0000256" key="3">
    <source>
        <dbReference type="ARBA" id="ARBA00022490"/>
    </source>
</evidence>
<dbReference type="Pfam" id="PF00612">
    <property type="entry name" value="IQ"/>
    <property type="match status" value="32"/>
</dbReference>
<dbReference type="Proteomes" id="UP000694845">
    <property type="component" value="Unplaced"/>
</dbReference>
<evidence type="ECO:0000256" key="6">
    <source>
        <dbReference type="ARBA" id="ARBA00022737"/>
    </source>
</evidence>
<dbReference type="Gene3D" id="1.20.5.190">
    <property type="match status" value="29"/>
</dbReference>
<dbReference type="Gene3D" id="1.10.418.10">
    <property type="entry name" value="Calponin-like domain"/>
    <property type="match status" value="2"/>
</dbReference>
<evidence type="ECO:0000313" key="14">
    <source>
        <dbReference type="Proteomes" id="UP000694845"/>
    </source>
</evidence>
<evidence type="ECO:0000256" key="5">
    <source>
        <dbReference type="ARBA" id="ARBA00022618"/>
    </source>
</evidence>
<feature type="region of interest" description="Disordered" evidence="12">
    <location>
        <begin position="1122"/>
        <end position="1154"/>
    </location>
</feature>
<dbReference type="GO" id="GO:0051301">
    <property type="term" value="P:cell division"/>
    <property type="evidence" value="ECO:0007669"/>
    <property type="project" value="UniProtKB-KW"/>
</dbReference>
<accession>A0A8B7YMX4</accession>
<evidence type="ECO:0000256" key="10">
    <source>
        <dbReference type="ARBA" id="ARBA00023242"/>
    </source>
</evidence>
<evidence type="ECO:0000313" key="16">
    <source>
        <dbReference type="RefSeq" id="XP_022094619.1"/>
    </source>
</evidence>
<feature type="region of interest" description="Disordered" evidence="12">
    <location>
        <begin position="536"/>
        <end position="613"/>
    </location>
</feature>
<dbReference type="GO" id="GO:0005634">
    <property type="term" value="C:nucleus"/>
    <property type="evidence" value="ECO:0007669"/>
    <property type="project" value="UniProtKB-SubCell"/>
</dbReference>
<keyword evidence="5" id="KW-0132">Cell division</keyword>
<dbReference type="KEGG" id="aplc:110981389"/>
<dbReference type="InterPro" id="IPR031549">
    <property type="entry name" value="ASH"/>
</dbReference>
<sequence>MDNHESRSPLAVNPWPMDDRDTTPRKSRGGWFSGTPHKVPPPEFQRGEEEEDLPVLKLTHFTKKVMVCFDTVRTGATRTRELLVENPFEFPQELRLEKFPFNKGFSIPEKCWELDGCELMRLPITWTPKEEGNAREMVTFKCEGAFRLQVILLGTAEDPPKKRGAGRRSTFSVHRKAPLRVTQPQAVLKPSRPTMILKPKVMVEKPQVPGGKRPQPSNGRASKENQENRAPIKQSDSCKSARRLAAQVEVGDADEPQMDLSTPSSVDIYEGSPLEEFTALDTSLAEINGAGMPVTAQDLLLENLKRQTLSVCSGMSPLLQTAKPFTLPKPTLADTHISQNAGPSVGNGVQECITELDEEEPCSGPKRLSIEAKTTVTKNKAPDTRQPSKPADIRKNLFLFAEAEGSCSSKQMSSPSEFEDSLNEPQFTAVPCDPCVFGKGITEQCVDAPKEVPPVPHCAEKSQDTKMCANTEIKGTCILMADIPLKSDMSQSAGETSLDSMTPENIPVSPPLRCDNSAQLGADDFKVHSSVVTSHLISRKRVSDPKDEAGSPPKKLKAQEVKSRGEKKPPPRDRTTNRTLALRRAAAAEKSGKTAKARAQGRPTGQYKAKGPMKGVPMAKLNLLKPSGTGIPRHPMPFAAKNMFYDERWMEKQERGFTRWLNHVLTPEDCPKDPSCKATKIDAGTLCVEPMGKAANVALAPSKEDLSLRAYTAKRKLNRLRRGACMLFQSEPIVRVIQKLEAEIEKRRIEVRPDRKLHADYGIKQRLLDLFLSYNPLWLRIGLETVYGEILPLQGNTDMVGLSRFIITRLLGNPDIATQFAHPTVPHLYGPGYEEALSQFTLKKFLVLVFFLDRAKLTRLIDHDPCLFCKDSEFKSSRDILLHFSREYLRGEGDLTRHLSFMGYSVTHRQTALDEFDFSVTKLATDLRCGVRLARVVELLIHDWTLSSQLRVPAISRLQKIHNVEVTLKALKLDGGGVDARAVVDGHREKTLELLWRIIFQFQIGLLLNEQQLKEEIAIHRKNLRLRKDLNALATLPLTDTLMLGMGDNRRDSNEPNMYFKSSRLSLLLKWCQVVCSFYGLKVENFTVAFSDGRALCYLVHHYHPSLLPLGLINQDTTQTQYQRQGDARDSGNDDSFDGTWSNVYSPSTGKPGERERFLANERENFRVLYDKVSELGGVPGVVKSAEMSNTIPDEKVVITYVSYLCARLLDLRTETRAARTIQVVWKAHRLRQLVKQRQAQEAAAKIIQCAVHSFLTRRRHQRLLGSIVKLQAMRRRVIACRQAEALRQAQLALRRHRAAISLQAHVRGFLARRHHKKTLKAIIIQSALRRYIARKTYLQSRWAVITLQAAVRCHQERCCFVQMREAAVILQQRFRAKRIGSKQRALYNLQRSACLTLQAAFRGYACRCGYRKKRSAVVALQARIRAHLQCVRYLQMKSAASAIQMRWRSTLHARSVREEYVSLRRAAVVVQSFYRGMVARRYAMYVRRVVKAQSLARCFLQRQRFLLQKRACIVIQKSFRGYTQKNRYELLRGATLVLQRRLRAQEKGRVQLREYKVMRGAVITLQAWARGILTRRWLAILNGSAVIIQSVWKMHRAQKGYLEMQRATLCIQKYTRSYLIGKAARCHYLQLRAAMVLIQSRCRAAMAQRKFRHLRVCCIALQSYVRMYIATKHFRAIQGAAVVIQQRFRAKVSRDHQMERYNLQRKATIALQAWARGVLARRQIAAQNDAAIQIQSTYKAYRERQNFKIVRSASACLQKYVRAYLIGKSVHTDYLKLKTAAVIIQSSYRGLLTRRNFQTQKRAALKIQAVVRMHQARSRFLRLRRAALIIQARYRAQRLAQETLIQYQIARGACITLQAGVRGHLVRRQMRKLHAAAVLIQSTYKAHVEQQMYKMLHSATICLQRHARAYLIGKSARIDYLKMKSSAIVIQSSYRGLVARRTFNSQKQAAVKIQSVVRMHQARNHYMELRWATTAIQNRYRAQKLAQATSLQYQICRGACITLQAGIRGLLVRQQIKRLDKAAVLIQKSYRAQAAQAKYQKMRNAALVLQEYWRATRLAREVREEFMSLRKAAGVLQSAFRGKLGRRIAKEHRSARVIQSYFRMHLMWQCYQRQRRAAVRIQSAARMQQARSRYGALRCAALIVQTRYRARKASEVVCRQYQVVRGACITLQAATRGFMVRQQIRKLHAAAVQIQKSYRSHLMQTQYQKLRGAALVLQMYWRATRLSRQVQRDFLALKNAAVVLQSAYRGQVGRRISSRHRSARLMQSYFRMYCQRRQYLNWKRTSVTIQSAVRMHQARRKYTKLKQVAIIIQRRYRATQLARWTYLRYHIQRGACITLQAYARGHLARQHIHRLHAAATTIQKNHAAYQTRTRYLKMKGAAKVLQKYWRATRLAREQKLMFTSLRKAATTLQSVYRGNAGRKIAREHRAARLIQSVYRMHVAFQKYSNLKAAAITIQALYRMRRDRNCYLRLVAATVTIQQFFRGHLLTRASRNAFLLARRSAVKIQAAYRGLAQQRGYNILKQAAARIQALYRGKRQRKEFLTLKWSAVVLQERYRAHVLRDQAFRAYNIQRGAAITAQAAYRAYTARKNYTRMKQAATTIQSVYRGHRQSTDFLLMRRSAAVLQMRYRAHLLMREAVQTFQAKRWAATVIQAFYRAHAERCRFINCKSAAIVIQSTCRGRKQREEYQAIRRATLVLQRRYRAHVLQTETTRNYHIQRGAVITIQAYQRGRLARQYVKWIRAAIKIQSYWRMVIQRRRYLALQNAVNKIGASFKARAARRDFLSLRHAAVTFQTRYRALIMTQAQQRKYDRICRAIITIQSFIRGRQARELTKRIRAAVKIQSAYRGYTQQRRYQSVRKCVLLLQARTRGMIARQMVSTMRKWQQAAVCIQRHFRGYAARKILEAQRQARLAQLERFSSVARFHLSAIRIQHRYRMYKMCQAAKAKMQSIRIIQRWMRATLQRLHFLKLRRSIIALQRRVRQHQALRQRAAVRIQAQARVWLARQYVRKMKAAALTVQSAWRGLHVRRSCKSKKIAAARARCIKANKAVTEEKKLCNRTASALDYLLQYRQMSGLLEALISLDVVSRLSAACCERLVEGQAVPVIFTLIRSCNRSLPCMEVIKYSVNILLNLTKYPPTAHAVFEEPESVSIILDLMQMYREKGTPIFCKVCMLLGTLAQDPRRAKIILSAPKNKERLVGIKRLTERKHSLEAKRAQAKARSLNNSCLSNTGSCNSSFLGASFLSTSALNASSLMPAPTPRKQQRPQRWVEPEWVLGRSKMREIADPLEACYFVMEALNLK</sequence>
<feature type="region of interest" description="Disordered" evidence="12">
    <location>
        <begin position="191"/>
        <end position="260"/>
    </location>
</feature>
<feature type="region of interest" description="Disordered" evidence="12">
    <location>
        <begin position="490"/>
        <end position="517"/>
    </location>
</feature>
<feature type="compositionally biased region" description="Basic and acidic residues" evidence="12">
    <location>
        <begin position="557"/>
        <end position="576"/>
    </location>
</feature>
<dbReference type="OMA" id="QSHWRAT"/>
<keyword evidence="6" id="KW-0677">Repeat</keyword>
<dbReference type="InterPro" id="IPR000048">
    <property type="entry name" value="IQ_motif_EF-hand-BS"/>
</dbReference>
<dbReference type="GO" id="GO:0051295">
    <property type="term" value="P:establishment of meiotic spindle localization"/>
    <property type="evidence" value="ECO:0007669"/>
    <property type="project" value="TreeGrafter"/>
</dbReference>
<dbReference type="InterPro" id="IPR036872">
    <property type="entry name" value="CH_dom_sf"/>
</dbReference>
<dbReference type="InterPro" id="IPR016024">
    <property type="entry name" value="ARM-type_fold"/>
</dbReference>
<evidence type="ECO:0000313" key="17">
    <source>
        <dbReference type="RefSeq" id="XP_022094620.1"/>
    </source>
</evidence>
<keyword evidence="7" id="KW-0498">Mitosis</keyword>
<feature type="domain" description="Calponin-homology (CH)" evidence="13">
    <location>
        <begin position="875"/>
        <end position="1003"/>
    </location>
</feature>
<feature type="domain" description="Calponin-homology (CH)" evidence="13">
    <location>
        <begin position="1062"/>
        <end position="1210"/>
    </location>
</feature>
<dbReference type="GO" id="GO:0005737">
    <property type="term" value="C:cytoplasm"/>
    <property type="evidence" value="ECO:0007669"/>
    <property type="project" value="UniProtKB-SubCell"/>
</dbReference>
<dbReference type="SUPFAM" id="SSF47576">
    <property type="entry name" value="Calponin-homology domain, CH-domain"/>
    <property type="match status" value="1"/>
</dbReference>